<evidence type="ECO:0000256" key="1">
    <source>
        <dbReference type="ARBA" id="ARBA00004651"/>
    </source>
</evidence>
<dbReference type="EMBL" id="JAKGUF010000004">
    <property type="protein sequence ID" value="MCF4144589.1"/>
    <property type="molecule type" value="Genomic_DNA"/>
</dbReference>
<comment type="subcellular location">
    <subcellularLocation>
        <location evidence="1">Cell membrane</location>
        <topology evidence="1">Multi-pass membrane protein</topology>
    </subcellularLocation>
</comment>
<proteinExistence type="predicted"/>
<reference evidence="2 3" key="1">
    <citation type="submission" date="2022-01" db="EMBL/GenBank/DDBJ databases">
        <title>Dethiosulfovibrio faecalis sp. nov., a novel proteolytic, non-sulfur-reducing bacterium isolated from a marine aquaculture solid waste bioreactor.</title>
        <authorList>
            <person name="Grabowski S."/>
            <person name="Apolinario E."/>
            <person name="Schneider N."/>
            <person name="Marshall C.W."/>
            <person name="Sowers K.R."/>
        </authorList>
    </citation>
    <scope>NUCLEOTIDE SEQUENCE [LARGE SCALE GENOMIC DNA]</scope>
    <source>
        <strain evidence="2 3">DSM 12590</strain>
    </source>
</reference>
<evidence type="ECO:0000313" key="2">
    <source>
        <dbReference type="EMBL" id="MCF4144589.1"/>
    </source>
</evidence>
<dbReference type="PANTHER" id="PTHR46494">
    <property type="entry name" value="CORA FAMILY METAL ION TRANSPORTER (EUROFUNG)"/>
    <property type="match status" value="1"/>
</dbReference>
<dbReference type="Proteomes" id="UP001200932">
    <property type="component" value="Unassembled WGS sequence"/>
</dbReference>
<name>A0ABS9ETM8_9BACT</name>
<dbReference type="SUPFAM" id="SSF143865">
    <property type="entry name" value="CorA soluble domain-like"/>
    <property type="match status" value="1"/>
</dbReference>
<accession>A0ABS9ETM8</accession>
<dbReference type="PANTHER" id="PTHR46494:SF1">
    <property type="entry name" value="CORA FAMILY METAL ION TRANSPORTER (EUROFUNG)"/>
    <property type="match status" value="1"/>
</dbReference>
<dbReference type="Gene3D" id="3.30.460.20">
    <property type="entry name" value="CorA soluble domain-like"/>
    <property type="match status" value="1"/>
</dbReference>
<keyword evidence="3" id="KW-1185">Reference proteome</keyword>
<evidence type="ECO:0008006" key="4">
    <source>
        <dbReference type="Google" id="ProtNLM"/>
    </source>
</evidence>
<gene>
    <name evidence="2" type="ORF">L2W31_04545</name>
</gene>
<evidence type="ECO:0000313" key="3">
    <source>
        <dbReference type="Proteomes" id="UP001200932"/>
    </source>
</evidence>
<dbReference type="InterPro" id="IPR045861">
    <property type="entry name" value="CorA_cytoplasmic_dom"/>
</dbReference>
<protein>
    <recommendedName>
        <fullName evidence="4">Transposase</fullName>
    </recommendedName>
</protein>
<organism evidence="2 3">
    <name type="scientific">Dethiosulfovibrio acidaminovorans</name>
    <dbReference type="NCBI Taxonomy" id="133535"/>
    <lineage>
        <taxon>Bacteria</taxon>
        <taxon>Thermotogati</taxon>
        <taxon>Synergistota</taxon>
        <taxon>Synergistia</taxon>
        <taxon>Synergistales</taxon>
        <taxon>Dethiosulfovibrionaceae</taxon>
        <taxon>Dethiosulfovibrio</taxon>
    </lineage>
</organism>
<comment type="caution">
    <text evidence="2">The sequence shown here is derived from an EMBL/GenBank/DDBJ whole genome shotgun (WGS) entry which is preliminary data.</text>
</comment>
<sequence length="129" mass="14684">MDVEHVSLILGEGYVLSFQEKKGDVFGPVRERLRASRGRLRGNGSNYLAYALMDAVVDHYFLSVERTGEKSGYRTSLKTFGRDRAQPKEPLRLSEKTRKWVFGCIVDRSKIEVCRIKFGGSLFLCLTCD</sequence>